<dbReference type="AlphaFoldDB" id="A0A1F5WZ02"/>
<dbReference type="Proteomes" id="UP000178114">
    <property type="component" value="Unassembled WGS sequence"/>
</dbReference>
<dbReference type="CDD" id="cd12797">
    <property type="entry name" value="M23_peptidase"/>
    <property type="match status" value="1"/>
</dbReference>
<dbReference type="SMART" id="SM00257">
    <property type="entry name" value="LysM"/>
    <property type="match status" value="2"/>
</dbReference>
<dbReference type="InterPro" id="IPR016047">
    <property type="entry name" value="M23ase_b-sheet_dom"/>
</dbReference>
<sequence length="323" mass="33591">MLPGRQAKAGFLSFLDGFFGVQAEETSGNFQNMPLPQAPLSFNPADAVAVGGASLNFVGDSALLPVVGPMGSLADIDTYKLDQITTYTVHKGDSLSKIADMFGVSVSTIYWANDLKRGDLINTGDVLVILPVSGIQYQIKKGDTAQSLAKKFKSDAADIIAFNDLPADGLLVVGDTIIIPDAEMGAMPGRPAMVRGTGGTELIGYFMRPIAGGRNSRATASNPHGLHGLNGVDLATSCGTPVYSSASGTVLVARSSGWNGGYGKYVVISHSNGTQTVYAHLSSIFASVGQYVVQGSNIALVGNTGNSTGCHIHFEVRGAKNPF</sequence>
<dbReference type="Gene3D" id="2.70.70.10">
    <property type="entry name" value="Glucose Permease (Domain IIA)"/>
    <property type="match status" value="1"/>
</dbReference>
<dbReference type="PANTHER" id="PTHR21666:SF270">
    <property type="entry name" value="MUREIN HYDROLASE ACTIVATOR ENVC"/>
    <property type="match status" value="1"/>
</dbReference>
<dbReference type="InterPro" id="IPR011055">
    <property type="entry name" value="Dup_hybrid_motif"/>
</dbReference>
<proteinExistence type="predicted"/>
<feature type="domain" description="LysM" evidence="1">
    <location>
        <begin position="135"/>
        <end position="179"/>
    </location>
</feature>
<accession>A0A1F5WZ02</accession>
<protein>
    <recommendedName>
        <fullName evidence="1">LysM domain-containing protein</fullName>
    </recommendedName>
</protein>
<dbReference type="Pfam" id="PF01551">
    <property type="entry name" value="Peptidase_M23"/>
    <property type="match status" value="1"/>
</dbReference>
<name>A0A1F5WZ02_9BACT</name>
<feature type="domain" description="LysM" evidence="1">
    <location>
        <begin position="85"/>
        <end position="129"/>
    </location>
</feature>
<dbReference type="Gene3D" id="3.10.350.10">
    <property type="entry name" value="LysM domain"/>
    <property type="match status" value="2"/>
</dbReference>
<evidence type="ECO:0000313" key="3">
    <source>
        <dbReference type="Proteomes" id="UP000178114"/>
    </source>
</evidence>
<dbReference type="Pfam" id="PF01476">
    <property type="entry name" value="LysM"/>
    <property type="match status" value="2"/>
</dbReference>
<dbReference type="EMBL" id="MFID01000035">
    <property type="protein sequence ID" value="OGF80531.1"/>
    <property type="molecule type" value="Genomic_DNA"/>
</dbReference>
<dbReference type="PROSITE" id="PS51782">
    <property type="entry name" value="LYSM"/>
    <property type="match status" value="2"/>
</dbReference>
<dbReference type="InterPro" id="IPR036779">
    <property type="entry name" value="LysM_dom_sf"/>
</dbReference>
<dbReference type="InterPro" id="IPR018392">
    <property type="entry name" value="LysM"/>
</dbReference>
<gene>
    <name evidence="2" type="ORF">A2930_02780</name>
</gene>
<organism evidence="2 3">
    <name type="scientific">Candidatus Giovannonibacteria bacterium RIFCSPLOWO2_01_FULL_45_34</name>
    <dbReference type="NCBI Taxonomy" id="1798351"/>
    <lineage>
        <taxon>Bacteria</taxon>
        <taxon>Candidatus Giovannoniibacteriota</taxon>
    </lineage>
</organism>
<dbReference type="InterPro" id="IPR050570">
    <property type="entry name" value="Cell_wall_metabolism_enzyme"/>
</dbReference>
<comment type="caution">
    <text evidence="2">The sequence shown here is derived from an EMBL/GenBank/DDBJ whole genome shotgun (WGS) entry which is preliminary data.</text>
</comment>
<dbReference type="PANTHER" id="PTHR21666">
    <property type="entry name" value="PEPTIDASE-RELATED"/>
    <property type="match status" value="1"/>
</dbReference>
<dbReference type="CDD" id="cd00118">
    <property type="entry name" value="LysM"/>
    <property type="match status" value="1"/>
</dbReference>
<evidence type="ECO:0000259" key="1">
    <source>
        <dbReference type="PROSITE" id="PS51782"/>
    </source>
</evidence>
<dbReference type="GO" id="GO:0004222">
    <property type="term" value="F:metalloendopeptidase activity"/>
    <property type="evidence" value="ECO:0007669"/>
    <property type="project" value="TreeGrafter"/>
</dbReference>
<dbReference type="SUPFAM" id="SSF51261">
    <property type="entry name" value="Duplicated hybrid motif"/>
    <property type="match status" value="1"/>
</dbReference>
<dbReference type="STRING" id="1798351.A2930_02780"/>
<reference evidence="2 3" key="1">
    <citation type="journal article" date="2016" name="Nat. Commun.">
        <title>Thousands of microbial genomes shed light on interconnected biogeochemical processes in an aquifer system.</title>
        <authorList>
            <person name="Anantharaman K."/>
            <person name="Brown C.T."/>
            <person name="Hug L.A."/>
            <person name="Sharon I."/>
            <person name="Castelle C.J."/>
            <person name="Probst A.J."/>
            <person name="Thomas B.C."/>
            <person name="Singh A."/>
            <person name="Wilkins M.J."/>
            <person name="Karaoz U."/>
            <person name="Brodie E.L."/>
            <person name="Williams K.H."/>
            <person name="Hubbard S.S."/>
            <person name="Banfield J.F."/>
        </authorList>
    </citation>
    <scope>NUCLEOTIDE SEQUENCE [LARGE SCALE GENOMIC DNA]</scope>
</reference>
<evidence type="ECO:0000313" key="2">
    <source>
        <dbReference type="EMBL" id="OGF80531.1"/>
    </source>
</evidence>